<evidence type="ECO:0000313" key="2">
    <source>
        <dbReference type="EMBL" id="KAK9704385.1"/>
    </source>
</evidence>
<reference evidence="2 3" key="1">
    <citation type="journal article" date="2024" name="BMC Genomics">
        <title>De novo assembly and annotation of Popillia japonica's genome with initial clues to its potential as an invasive pest.</title>
        <authorList>
            <person name="Cucini C."/>
            <person name="Boschi S."/>
            <person name="Funari R."/>
            <person name="Cardaioli E."/>
            <person name="Iannotti N."/>
            <person name="Marturano G."/>
            <person name="Paoli F."/>
            <person name="Bruttini M."/>
            <person name="Carapelli A."/>
            <person name="Frati F."/>
            <person name="Nardi F."/>
        </authorList>
    </citation>
    <scope>NUCLEOTIDE SEQUENCE [LARGE SCALE GENOMIC DNA]</scope>
    <source>
        <strain evidence="2">DMR45628</strain>
    </source>
</reference>
<gene>
    <name evidence="2" type="ORF">QE152_g28339</name>
</gene>
<dbReference type="AlphaFoldDB" id="A0AAW1JMN5"/>
<organism evidence="2 3">
    <name type="scientific">Popillia japonica</name>
    <name type="common">Japanese beetle</name>
    <dbReference type="NCBI Taxonomy" id="7064"/>
    <lineage>
        <taxon>Eukaryota</taxon>
        <taxon>Metazoa</taxon>
        <taxon>Ecdysozoa</taxon>
        <taxon>Arthropoda</taxon>
        <taxon>Hexapoda</taxon>
        <taxon>Insecta</taxon>
        <taxon>Pterygota</taxon>
        <taxon>Neoptera</taxon>
        <taxon>Endopterygota</taxon>
        <taxon>Coleoptera</taxon>
        <taxon>Polyphaga</taxon>
        <taxon>Scarabaeiformia</taxon>
        <taxon>Scarabaeidae</taxon>
        <taxon>Rutelinae</taxon>
        <taxon>Popillia</taxon>
    </lineage>
</organism>
<dbReference type="EMBL" id="JASPKY010000351">
    <property type="protein sequence ID" value="KAK9704385.1"/>
    <property type="molecule type" value="Genomic_DNA"/>
</dbReference>
<protein>
    <recommendedName>
        <fullName evidence="1">Tudor domain-containing protein</fullName>
    </recommendedName>
</protein>
<comment type="caution">
    <text evidence="2">The sequence shown here is derived from an EMBL/GenBank/DDBJ whole genome shotgun (WGS) entry which is preliminary data.</text>
</comment>
<dbReference type="InterPro" id="IPR002999">
    <property type="entry name" value="Tudor"/>
</dbReference>
<evidence type="ECO:0000313" key="3">
    <source>
        <dbReference type="Proteomes" id="UP001458880"/>
    </source>
</evidence>
<keyword evidence="3" id="KW-1185">Reference proteome</keyword>
<accession>A0AAW1JMN5</accession>
<name>A0AAW1JMN5_POPJA</name>
<proteinExistence type="predicted"/>
<sequence length="152" mass="17911">MVYYFDEVQGIKLQLQQVEAALLSDPDNKELQKLKIDLEEVIDLTLDLKLKAEEAANQPEYRELTTNYEEDEITKSLLAVEQFVAKNKKKKLWRVYGKMECVEQFVAKNKKKKLWRVGDICMAKWNDNNQYYEARIDSINPDGQNSQDRNVF</sequence>
<dbReference type="SUPFAM" id="SSF63748">
    <property type="entry name" value="Tudor/PWWP/MBT"/>
    <property type="match status" value="1"/>
</dbReference>
<dbReference type="PROSITE" id="PS50304">
    <property type="entry name" value="TUDOR"/>
    <property type="match status" value="1"/>
</dbReference>
<evidence type="ECO:0000259" key="1">
    <source>
        <dbReference type="PROSITE" id="PS50304"/>
    </source>
</evidence>
<feature type="domain" description="Tudor" evidence="1">
    <location>
        <begin position="114"/>
        <end position="152"/>
    </location>
</feature>
<dbReference type="Gene3D" id="2.30.30.140">
    <property type="match status" value="1"/>
</dbReference>
<dbReference type="Proteomes" id="UP001458880">
    <property type="component" value="Unassembled WGS sequence"/>
</dbReference>